<keyword evidence="8" id="KW-1185">Reference proteome</keyword>
<evidence type="ECO:0000256" key="3">
    <source>
        <dbReference type="ARBA" id="ARBA00022989"/>
    </source>
</evidence>
<evidence type="ECO:0000256" key="1">
    <source>
        <dbReference type="ARBA" id="ARBA00004141"/>
    </source>
</evidence>
<evidence type="ECO:0000313" key="7">
    <source>
        <dbReference type="EMBL" id="KAF2755083.1"/>
    </source>
</evidence>
<evidence type="ECO:0000256" key="4">
    <source>
        <dbReference type="ARBA" id="ARBA00023136"/>
    </source>
</evidence>
<feature type="transmembrane region" description="Helical" evidence="5">
    <location>
        <begin position="43"/>
        <end position="62"/>
    </location>
</feature>
<feature type="transmembrane region" description="Helical" evidence="5">
    <location>
        <begin position="117"/>
        <end position="137"/>
    </location>
</feature>
<keyword evidence="2 5" id="KW-0812">Transmembrane</keyword>
<feature type="transmembrane region" description="Helical" evidence="5">
    <location>
        <begin position="12"/>
        <end position="31"/>
    </location>
</feature>
<feature type="transmembrane region" description="Helical" evidence="5">
    <location>
        <begin position="74"/>
        <end position="97"/>
    </location>
</feature>
<dbReference type="GeneID" id="54488464"/>
<protein>
    <recommendedName>
        <fullName evidence="6">MARVEL domain-containing protein</fullName>
    </recommendedName>
</protein>
<evidence type="ECO:0000256" key="2">
    <source>
        <dbReference type="ARBA" id="ARBA00022692"/>
    </source>
</evidence>
<name>A0A6A6VXW5_9PEZI</name>
<evidence type="ECO:0000259" key="6">
    <source>
        <dbReference type="Pfam" id="PF01284"/>
    </source>
</evidence>
<organism evidence="7 8">
    <name type="scientific">Pseudovirgaria hyperparasitica</name>
    <dbReference type="NCBI Taxonomy" id="470096"/>
    <lineage>
        <taxon>Eukaryota</taxon>
        <taxon>Fungi</taxon>
        <taxon>Dikarya</taxon>
        <taxon>Ascomycota</taxon>
        <taxon>Pezizomycotina</taxon>
        <taxon>Dothideomycetes</taxon>
        <taxon>Dothideomycetes incertae sedis</taxon>
        <taxon>Acrospermales</taxon>
        <taxon>Acrospermaceae</taxon>
        <taxon>Pseudovirgaria</taxon>
    </lineage>
</organism>
<gene>
    <name evidence="7" type="ORF">EJ05DRAFT_503395</name>
</gene>
<dbReference type="GO" id="GO:0016020">
    <property type="term" value="C:membrane"/>
    <property type="evidence" value="ECO:0007669"/>
    <property type="project" value="UniProtKB-SubCell"/>
</dbReference>
<sequence>MTFNFTLPLRAAQGLFVFIDLVLMSYVAHWWSGAWHVYSPPEINFLIFCCAWTILALAYLIVAPARFPKAAHKFGILGAEFLTMIFWFAGFIALAAYLGDRWCIGTVCNCAKAGVAFAAFLWVLFAATFAMALLHVWKTRNTNDSRPDPKIEMHQGA</sequence>
<evidence type="ECO:0000313" key="8">
    <source>
        <dbReference type="Proteomes" id="UP000799437"/>
    </source>
</evidence>
<dbReference type="OrthoDB" id="2117453at2759"/>
<dbReference type="PANTHER" id="PTHR37451:SF1">
    <property type="entry name" value="MARVEL DOMAIN-CONTAINING PROTEIN"/>
    <property type="match status" value="1"/>
</dbReference>
<keyword evidence="4 5" id="KW-0472">Membrane</keyword>
<proteinExistence type="predicted"/>
<dbReference type="RefSeq" id="XP_033597534.1">
    <property type="nucleotide sequence ID" value="XM_033747410.1"/>
</dbReference>
<dbReference type="AlphaFoldDB" id="A0A6A6VXW5"/>
<keyword evidence="3 5" id="KW-1133">Transmembrane helix</keyword>
<reference evidence="7" key="1">
    <citation type="journal article" date="2020" name="Stud. Mycol.">
        <title>101 Dothideomycetes genomes: a test case for predicting lifestyles and emergence of pathogens.</title>
        <authorList>
            <person name="Haridas S."/>
            <person name="Albert R."/>
            <person name="Binder M."/>
            <person name="Bloem J."/>
            <person name="Labutti K."/>
            <person name="Salamov A."/>
            <person name="Andreopoulos B."/>
            <person name="Baker S."/>
            <person name="Barry K."/>
            <person name="Bills G."/>
            <person name="Bluhm B."/>
            <person name="Cannon C."/>
            <person name="Castanera R."/>
            <person name="Culley D."/>
            <person name="Daum C."/>
            <person name="Ezra D."/>
            <person name="Gonzalez J."/>
            <person name="Henrissat B."/>
            <person name="Kuo A."/>
            <person name="Liang C."/>
            <person name="Lipzen A."/>
            <person name="Lutzoni F."/>
            <person name="Magnuson J."/>
            <person name="Mondo S."/>
            <person name="Nolan M."/>
            <person name="Ohm R."/>
            <person name="Pangilinan J."/>
            <person name="Park H.-J."/>
            <person name="Ramirez L."/>
            <person name="Alfaro M."/>
            <person name="Sun H."/>
            <person name="Tritt A."/>
            <person name="Yoshinaga Y."/>
            <person name="Zwiers L.-H."/>
            <person name="Turgeon B."/>
            <person name="Goodwin S."/>
            <person name="Spatafora J."/>
            <person name="Crous P."/>
            <person name="Grigoriev I."/>
        </authorList>
    </citation>
    <scope>NUCLEOTIDE SEQUENCE</scope>
    <source>
        <strain evidence="7">CBS 121739</strain>
    </source>
</reference>
<dbReference type="EMBL" id="ML996578">
    <property type="protein sequence ID" value="KAF2755083.1"/>
    <property type="molecule type" value="Genomic_DNA"/>
</dbReference>
<dbReference type="PANTHER" id="PTHR37451">
    <property type="entry name" value="MARVEL DOMAIN"/>
    <property type="match status" value="1"/>
</dbReference>
<accession>A0A6A6VXW5</accession>
<dbReference type="Pfam" id="PF01284">
    <property type="entry name" value="MARVEL"/>
    <property type="match status" value="1"/>
</dbReference>
<comment type="subcellular location">
    <subcellularLocation>
        <location evidence="1">Membrane</location>
        <topology evidence="1">Multi-pass membrane protein</topology>
    </subcellularLocation>
</comment>
<feature type="domain" description="MARVEL" evidence="6">
    <location>
        <begin position="6"/>
        <end position="130"/>
    </location>
</feature>
<dbReference type="InterPro" id="IPR008253">
    <property type="entry name" value="Marvel"/>
</dbReference>
<evidence type="ECO:0000256" key="5">
    <source>
        <dbReference type="SAM" id="Phobius"/>
    </source>
</evidence>
<dbReference type="Proteomes" id="UP000799437">
    <property type="component" value="Unassembled WGS sequence"/>
</dbReference>